<reference evidence="3" key="1">
    <citation type="submission" date="2011-07" db="EMBL/GenBank/DDBJ databases">
        <authorList>
            <consortium name="Caenorhabditis brenneri Sequencing and Analysis Consortium"/>
            <person name="Wilson R.K."/>
        </authorList>
    </citation>
    <scope>NUCLEOTIDE SEQUENCE [LARGE SCALE GENOMIC DNA]</scope>
    <source>
        <strain evidence="3">PB2801</strain>
    </source>
</reference>
<feature type="signal peptide" evidence="1">
    <location>
        <begin position="1"/>
        <end position="25"/>
    </location>
</feature>
<dbReference type="InParanoid" id="G0N1B9"/>
<proteinExistence type="predicted"/>
<keyword evidence="3" id="KW-1185">Reference proteome</keyword>
<dbReference type="AlphaFoldDB" id="G0N1B9"/>
<accession>G0N1B9</accession>
<dbReference type="OrthoDB" id="5798783at2759"/>
<dbReference type="OMA" id="RYCFAHI"/>
<organism evidence="3">
    <name type="scientific">Caenorhabditis brenneri</name>
    <name type="common">Nematode worm</name>
    <dbReference type="NCBI Taxonomy" id="135651"/>
    <lineage>
        <taxon>Eukaryota</taxon>
        <taxon>Metazoa</taxon>
        <taxon>Ecdysozoa</taxon>
        <taxon>Nematoda</taxon>
        <taxon>Chromadorea</taxon>
        <taxon>Rhabditida</taxon>
        <taxon>Rhabditina</taxon>
        <taxon>Rhabditomorpha</taxon>
        <taxon>Rhabditoidea</taxon>
        <taxon>Rhabditidae</taxon>
        <taxon>Peloderinae</taxon>
        <taxon>Caenorhabditis</taxon>
    </lineage>
</organism>
<gene>
    <name evidence="2" type="ORF">CAEBREN_03712</name>
</gene>
<evidence type="ECO:0000313" key="2">
    <source>
        <dbReference type="EMBL" id="EGT49883.1"/>
    </source>
</evidence>
<feature type="chain" id="PRO_5003404971" evidence="1">
    <location>
        <begin position="26"/>
        <end position="511"/>
    </location>
</feature>
<dbReference type="HOGENOM" id="CLU_571402_0_0_1"/>
<sequence>MMILGNRRMMKAIILGVLCLGQAMVKRKGTVNAPGIQKTPDPPPPTPDKWSLQGPVESIQGTYKMETVRIDDHPPTLASVWELGGGDFSIVAWPPKHFFCSVHVLFIDSKYKGRGNFHVVPDMVKSPTVKFYPPIGKVEISLDGSTYETLYNLRSSIHFKKLPSSEYAVELSTQHLDKQKEFEGEANQMQTIKMKLDSRMALVLTNSRYCFAHIIKTQRNADYSQLFDRATHDGDLPKDILYRYEDPRAMKLFFIPQVTAPSTKSVDLLPILLNPEFYPPAQMRQKPSCNGFRSASRNPLKRAIGVISVDSWLGGMKNMRGMESREEQFYIDVGKECSWIRIWISNQGNKMQNYDTAFKPEEAIDIFFDQQFVVGPDSDEARPLSGNSTQINRISIRRHWDGSSTPKSNTEKRIVQMSYGRAAGPALTYIEYFHMPSFLQADFQVNLIKAPKCEANLVTSGDTIRTQSANRPRVNSLLFKTCERSLLKNTNDDALKPSDLEDLKKADQSVQ</sequence>
<dbReference type="Proteomes" id="UP000008068">
    <property type="component" value="Unassembled WGS sequence"/>
</dbReference>
<keyword evidence="1" id="KW-0732">Signal</keyword>
<name>G0N1B9_CAEBE</name>
<protein>
    <submittedName>
        <fullName evidence="2">Uncharacterized protein</fullName>
    </submittedName>
</protein>
<evidence type="ECO:0000256" key="1">
    <source>
        <dbReference type="SAM" id="SignalP"/>
    </source>
</evidence>
<evidence type="ECO:0000313" key="3">
    <source>
        <dbReference type="Proteomes" id="UP000008068"/>
    </source>
</evidence>
<dbReference type="EMBL" id="GL379826">
    <property type="protein sequence ID" value="EGT49883.1"/>
    <property type="molecule type" value="Genomic_DNA"/>
</dbReference>
<dbReference type="eggNOG" id="ENOG502SFGY">
    <property type="taxonomic scope" value="Eukaryota"/>
</dbReference>